<dbReference type="EMBL" id="UYRU01074667">
    <property type="protein sequence ID" value="VDN24912.1"/>
    <property type="molecule type" value="Genomic_DNA"/>
</dbReference>
<proteinExistence type="predicted"/>
<dbReference type="Proteomes" id="UP000281553">
    <property type="component" value="Unassembled WGS sequence"/>
</dbReference>
<keyword evidence="3" id="KW-1185">Reference proteome</keyword>
<dbReference type="AlphaFoldDB" id="A0A3P7PYV2"/>
<name>A0A3P7PYV2_DIBLA</name>
<accession>A0A3P7PYV2</accession>
<sequence length="105" mass="10932">MSTGPGLATSSSCLQPHPSVVDPTSNAASVGDERSCLTGALSQHTNVTTVSSPNSPVSIHNTDKGNFAIFLLFAASFSTYLQMNGVLDFTGDQSNYLHTTDLHSG</sequence>
<evidence type="ECO:0000256" key="1">
    <source>
        <dbReference type="SAM" id="MobiDB-lite"/>
    </source>
</evidence>
<protein>
    <submittedName>
        <fullName evidence="2">Uncharacterized protein</fullName>
    </submittedName>
</protein>
<evidence type="ECO:0000313" key="3">
    <source>
        <dbReference type="Proteomes" id="UP000281553"/>
    </source>
</evidence>
<feature type="compositionally biased region" description="Polar residues" evidence="1">
    <location>
        <begin position="1"/>
        <end position="14"/>
    </location>
</feature>
<organism evidence="2 3">
    <name type="scientific">Dibothriocephalus latus</name>
    <name type="common">Fish tapeworm</name>
    <name type="synonym">Diphyllobothrium latum</name>
    <dbReference type="NCBI Taxonomy" id="60516"/>
    <lineage>
        <taxon>Eukaryota</taxon>
        <taxon>Metazoa</taxon>
        <taxon>Spiralia</taxon>
        <taxon>Lophotrochozoa</taxon>
        <taxon>Platyhelminthes</taxon>
        <taxon>Cestoda</taxon>
        <taxon>Eucestoda</taxon>
        <taxon>Diphyllobothriidea</taxon>
        <taxon>Diphyllobothriidae</taxon>
        <taxon>Dibothriocephalus</taxon>
    </lineage>
</organism>
<reference evidence="2 3" key="1">
    <citation type="submission" date="2018-11" db="EMBL/GenBank/DDBJ databases">
        <authorList>
            <consortium name="Pathogen Informatics"/>
        </authorList>
    </citation>
    <scope>NUCLEOTIDE SEQUENCE [LARGE SCALE GENOMIC DNA]</scope>
</reference>
<gene>
    <name evidence="2" type="ORF">DILT_LOCUS14531</name>
</gene>
<feature type="region of interest" description="Disordered" evidence="1">
    <location>
        <begin position="1"/>
        <end position="31"/>
    </location>
</feature>
<evidence type="ECO:0000313" key="2">
    <source>
        <dbReference type="EMBL" id="VDN24912.1"/>
    </source>
</evidence>